<organism evidence="1 2">
    <name type="scientific">Reticulomyxa filosa</name>
    <dbReference type="NCBI Taxonomy" id="46433"/>
    <lineage>
        <taxon>Eukaryota</taxon>
        <taxon>Sar</taxon>
        <taxon>Rhizaria</taxon>
        <taxon>Retaria</taxon>
        <taxon>Foraminifera</taxon>
        <taxon>Monothalamids</taxon>
        <taxon>Reticulomyxidae</taxon>
        <taxon>Reticulomyxa</taxon>
    </lineage>
</organism>
<dbReference type="AlphaFoldDB" id="X6MHC6"/>
<dbReference type="Proteomes" id="UP000023152">
    <property type="component" value="Unassembled WGS sequence"/>
</dbReference>
<gene>
    <name evidence="1" type="ORF">RFI_24298</name>
</gene>
<reference evidence="1 2" key="1">
    <citation type="journal article" date="2013" name="Curr. Biol.">
        <title>The Genome of the Foraminiferan Reticulomyxa filosa.</title>
        <authorList>
            <person name="Glockner G."/>
            <person name="Hulsmann N."/>
            <person name="Schleicher M."/>
            <person name="Noegel A.A."/>
            <person name="Eichinger L."/>
            <person name="Gallinger C."/>
            <person name="Pawlowski J."/>
            <person name="Sierra R."/>
            <person name="Euteneuer U."/>
            <person name="Pillet L."/>
            <person name="Moustafa A."/>
            <person name="Platzer M."/>
            <person name="Groth M."/>
            <person name="Szafranski K."/>
            <person name="Schliwa M."/>
        </authorList>
    </citation>
    <scope>NUCLEOTIDE SEQUENCE [LARGE SCALE GENOMIC DNA]</scope>
</reference>
<evidence type="ECO:0000313" key="1">
    <source>
        <dbReference type="EMBL" id="ETO13076.1"/>
    </source>
</evidence>
<comment type="caution">
    <text evidence="1">The sequence shown here is derived from an EMBL/GenBank/DDBJ whole genome shotgun (WGS) entry which is preliminary data.</text>
</comment>
<dbReference type="EMBL" id="ASPP01020847">
    <property type="protein sequence ID" value="ETO13076.1"/>
    <property type="molecule type" value="Genomic_DNA"/>
</dbReference>
<keyword evidence="2" id="KW-1185">Reference proteome</keyword>
<protein>
    <submittedName>
        <fullName evidence="1">Uncharacterized protein</fullName>
    </submittedName>
</protein>
<evidence type="ECO:0000313" key="2">
    <source>
        <dbReference type="Proteomes" id="UP000023152"/>
    </source>
</evidence>
<accession>X6MHC6</accession>
<sequence length="203" mass="23537">MDTAPDEDSTMWNSGDVIKKPNYVTSPNKLDNHELLHDWHLFVVTGRKQGIDGPISMIWSSNPLYKARKIDKVPASVHSSRLQFIGSDGNFQEFKHCSGRIADVMIWDGVLSKSDIIRLDSIVFNSYYTYIYNNTNIEFTPTFKKKKKNQEPMELSIAKQQNKARIPFNWHWNEQQLWGQSLPKPFGRKYIITIAIAPMRSCR</sequence>
<name>X6MHC6_RETFI</name>
<proteinExistence type="predicted"/>